<dbReference type="STRING" id="582744.Msip34_0432"/>
<reference evidence="1 2" key="2">
    <citation type="journal article" date="2011" name="J. Bacteriol.">
        <title>Genomes of three methylotrophs from a single niche uncover genetic and metabolic divergence of Methylophilaceae.</title>
        <authorList>
            <person name="Lapidus A."/>
            <person name="Clum A."/>
            <person name="Labutti K."/>
            <person name="Kaluzhnaya M.G."/>
            <person name="Lim S."/>
            <person name="Beck D.A."/>
            <person name="Glavina Del Rio T."/>
            <person name="Nolan M."/>
            <person name="Mavromatis K."/>
            <person name="Huntemann M."/>
            <person name="Lucas S."/>
            <person name="Lidstrom M.E."/>
            <person name="Ivanova N."/>
            <person name="Chistoserdova L."/>
        </authorList>
    </citation>
    <scope>NUCLEOTIDE SEQUENCE [LARGE SCALE GENOMIC DNA]</scope>
    <source>
        <strain evidence="1 2">SIP3-4</strain>
    </source>
</reference>
<gene>
    <name evidence="1" type="ordered locus">Msip34_0432</name>
</gene>
<dbReference type="HOGENOM" id="CLU_3390235_0_0_4"/>
<protein>
    <submittedName>
        <fullName evidence="1">Uncharacterized protein</fullName>
    </submittedName>
</protein>
<evidence type="ECO:0000313" key="2">
    <source>
        <dbReference type="Proteomes" id="UP000002743"/>
    </source>
</evidence>
<dbReference type="Proteomes" id="UP000002743">
    <property type="component" value="Chromosome"/>
</dbReference>
<organism evidence="1 2">
    <name type="scientific">Methylovorus glucosotrophus (strain SIP3-4)</name>
    <dbReference type="NCBI Taxonomy" id="582744"/>
    <lineage>
        <taxon>Bacteria</taxon>
        <taxon>Pseudomonadati</taxon>
        <taxon>Pseudomonadota</taxon>
        <taxon>Betaproteobacteria</taxon>
        <taxon>Nitrosomonadales</taxon>
        <taxon>Methylophilaceae</taxon>
        <taxon>Methylovorus</taxon>
    </lineage>
</organism>
<dbReference type="EMBL" id="CP001674">
    <property type="protein sequence ID" value="ACT49680.1"/>
    <property type="molecule type" value="Genomic_DNA"/>
</dbReference>
<proteinExistence type="predicted"/>
<dbReference type="AlphaFoldDB" id="C6X960"/>
<reference evidence="2" key="1">
    <citation type="submission" date="2009-07" db="EMBL/GenBank/DDBJ databases">
        <title>Complete sequence of chromosome of Methylovorus sp. SIP3-4.</title>
        <authorList>
            <person name="Lucas S."/>
            <person name="Copeland A."/>
            <person name="Lapidus A."/>
            <person name="Glavina del Rio T."/>
            <person name="Tice H."/>
            <person name="Bruce D."/>
            <person name="Goodwin L."/>
            <person name="Pitluck S."/>
            <person name="Clum A."/>
            <person name="Larimer F."/>
            <person name="Land M."/>
            <person name="Hauser L."/>
            <person name="Kyrpides N."/>
            <person name="Mikhailova N."/>
            <person name="Kayluzhnaya M."/>
            <person name="Chistoserdova L."/>
        </authorList>
    </citation>
    <scope>NUCLEOTIDE SEQUENCE [LARGE SCALE GENOMIC DNA]</scope>
    <source>
        <strain evidence="2">SIP3-4</strain>
    </source>
</reference>
<dbReference type="KEGG" id="mei:Msip34_0432"/>
<name>C6X960_METGS</name>
<sequence>MLQNPVIGEFLAEVLQKQATLRLHTRLFPRGL</sequence>
<accession>C6X960</accession>
<keyword evidence="2" id="KW-1185">Reference proteome</keyword>
<evidence type="ECO:0000313" key="1">
    <source>
        <dbReference type="EMBL" id="ACT49680.1"/>
    </source>
</evidence>